<proteinExistence type="predicted"/>
<dbReference type="PATRIC" id="fig|909613.9.peg.4488"/>
<dbReference type="PANTHER" id="PTHR43464">
    <property type="entry name" value="METHYLTRANSFERASE"/>
    <property type="match status" value="1"/>
</dbReference>
<gene>
    <name evidence="5" type="ORF">UO65_4486</name>
</gene>
<dbReference type="GO" id="GO:0032259">
    <property type="term" value="P:methylation"/>
    <property type="evidence" value="ECO:0007669"/>
    <property type="project" value="UniProtKB-KW"/>
</dbReference>
<dbReference type="OrthoDB" id="3382693at2"/>
<dbReference type="GO" id="GO:0008168">
    <property type="term" value="F:methyltransferase activity"/>
    <property type="evidence" value="ECO:0007669"/>
    <property type="project" value="UniProtKB-KW"/>
</dbReference>
<dbReference type="InterPro" id="IPR041698">
    <property type="entry name" value="Methyltransf_25"/>
</dbReference>
<accession>A0A8E3BDU1</accession>
<keyword evidence="3" id="KW-0949">S-adenosyl-L-methionine</keyword>
<evidence type="ECO:0000313" key="6">
    <source>
        <dbReference type="Proteomes" id="UP000019277"/>
    </source>
</evidence>
<keyword evidence="6" id="KW-1185">Reference proteome</keyword>
<evidence type="ECO:0000256" key="2">
    <source>
        <dbReference type="ARBA" id="ARBA00022679"/>
    </source>
</evidence>
<feature type="domain" description="Methyltransferase" evidence="4">
    <location>
        <begin position="53"/>
        <end position="149"/>
    </location>
</feature>
<dbReference type="eggNOG" id="COG2226">
    <property type="taxonomic scope" value="Bacteria"/>
</dbReference>
<dbReference type="Proteomes" id="UP000019277">
    <property type="component" value="Unassembled WGS sequence"/>
</dbReference>
<dbReference type="STRING" id="909613.UO65_4486"/>
<accession>W7IH74</accession>
<dbReference type="InterPro" id="IPR029063">
    <property type="entry name" value="SAM-dependent_MTases_sf"/>
</dbReference>
<evidence type="ECO:0000313" key="5">
    <source>
        <dbReference type="EMBL" id="EWC60240.1"/>
    </source>
</evidence>
<evidence type="ECO:0000259" key="4">
    <source>
        <dbReference type="Pfam" id="PF13649"/>
    </source>
</evidence>
<dbReference type="Gene3D" id="3.40.50.150">
    <property type="entry name" value="Vaccinia Virus protein VP39"/>
    <property type="match status" value="1"/>
</dbReference>
<dbReference type="AlphaFoldDB" id="W7IH74"/>
<keyword evidence="2" id="KW-0808">Transferase</keyword>
<sequence length="291" mass="30920">MHNHKAHGPHGHHDYSHEVMGDILEQEGALHRGFNADAAAWLSGLITVPVARVLDAGSGPGLAACVLAEAFPDAEVTALDPQDGLLARAAARAERLGLGGRFRTHRAELPGGVDGLDPVDLAWSSRALHHVGDQQAAVDALAATLRPGGVLAVVEGGLPPRCLPRDLGLGTPGLEARMDAAAQDWFSDMRTDLPETAAAVEDWTGMITKAGLTPAGTKTFLADLPAPLSAEDRRFVHTRLTMTRDQLADALLPEDKATLETLLDPDSPHGVLHRRDVFFLHALTVHTGRKE</sequence>
<dbReference type="EMBL" id="AYXG01000166">
    <property type="protein sequence ID" value="EWC60240.1"/>
    <property type="molecule type" value="Genomic_DNA"/>
</dbReference>
<evidence type="ECO:0000256" key="1">
    <source>
        <dbReference type="ARBA" id="ARBA00022603"/>
    </source>
</evidence>
<dbReference type="CDD" id="cd02440">
    <property type="entry name" value="AdoMet_MTases"/>
    <property type="match status" value="1"/>
</dbReference>
<dbReference type="Pfam" id="PF13649">
    <property type="entry name" value="Methyltransf_25"/>
    <property type="match status" value="1"/>
</dbReference>
<name>W7IH74_9PSEU</name>
<protein>
    <recommendedName>
        <fullName evidence="4">Methyltransferase domain-containing protein</fullName>
    </recommendedName>
</protein>
<organism evidence="5 6">
    <name type="scientific">Actinokineospora spheciospongiae</name>
    <dbReference type="NCBI Taxonomy" id="909613"/>
    <lineage>
        <taxon>Bacteria</taxon>
        <taxon>Bacillati</taxon>
        <taxon>Actinomycetota</taxon>
        <taxon>Actinomycetes</taxon>
        <taxon>Pseudonocardiales</taxon>
        <taxon>Pseudonocardiaceae</taxon>
        <taxon>Actinokineospora</taxon>
    </lineage>
</organism>
<dbReference type="PANTHER" id="PTHR43464:SF19">
    <property type="entry name" value="UBIQUINONE BIOSYNTHESIS O-METHYLTRANSFERASE, MITOCHONDRIAL"/>
    <property type="match status" value="1"/>
</dbReference>
<keyword evidence="1" id="KW-0489">Methyltransferase</keyword>
<evidence type="ECO:0000256" key="3">
    <source>
        <dbReference type="ARBA" id="ARBA00022691"/>
    </source>
</evidence>
<dbReference type="RefSeq" id="WP_035285765.1">
    <property type="nucleotide sequence ID" value="NZ_AYXG01000166.1"/>
</dbReference>
<dbReference type="SUPFAM" id="SSF53335">
    <property type="entry name" value="S-adenosyl-L-methionine-dependent methyltransferases"/>
    <property type="match status" value="1"/>
</dbReference>
<reference evidence="5 6" key="1">
    <citation type="journal article" date="2014" name="Genome Announc.">
        <title>Draft Genome Sequence of the Antitrypanosomally Active Sponge-Associated Bacterium Actinokineospora sp. Strain EG49.</title>
        <authorList>
            <person name="Harjes J."/>
            <person name="Ryu T."/>
            <person name="Abdelmohsen U.R."/>
            <person name="Moitinho-Silva L."/>
            <person name="Horn H."/>
            <person name="Ravasi T."/>
            <person name="Hentschel U."/>
        </authorList>
    </citation>
    <scope>NUCLEOTIDE SEQUENCE [LARGE SCALE GENOMIC DNA]</scope>
    <source>
        <strain evidence="5 6">EG49</strain>
    </source>
</reference>
<comment type="caution">
    <text evidence="5">The sequence shown here is derived from an EMBL/GenBank/DDBJ whole genome shotgun (WGS) entry which is preliminary data.</text>
</comment>